<dbReference type="Proteomes" id="UP001217089">
    <property type="component" value="Unassembled WGS sequence"/>
</dbReference>
<name>A0ABQ9FLQ9_TEGGR</name>
<dbReference type="EMBL" id="JARBDR010000246">
    <property type="protein sequence ID" value="KAJ8317671.1"/>
    <property type="molecule type" value="Genomic_DNA"/>
</dbReference>
<evidence type="ECO:0000313" key="2">
    <source>
        <dbReference type="EMBL" id="KAJ8317671.1"/>
    </source>
</evidence>
<evidence type="ECO:0000259" key="1">
    <source>
        <dbReference type="PROSITE" id="PS50835"/>
    </source>
</evidence>
<comment type="caution">
    <text evidence="2">The sequence shown here is derived from an EMBL/GenBank/DDBJ whole genome shotgun (WGS) entry which is preliminary data.</text>
</comment>
<proteinExistence type="predicted"/>
<reference evidence="2 3" key="1">
    <citation type="submission" date="2022-12" db="EMBL/GenBank/DDBJ databases">
        <title>Chromosome-level genome of Tegillarca granosa.</title>
        <authorList>
            <person name="Kim J."/>
        </authorList>
    </citation>
    <scope>NUCLEOTIDE SEQUENCE [LARGE SCALE GENOMIC DNA]</scope>
    <source>
        <strain evidence="2">Teg-2019</strain>
        <tissue evidence="2">Adductor muscle</tissue>
    </source>
</reference>
<evidence type="ECO:0000313" key="3">
    <source>
        <dbReference type="Proteomes" id="UP001217089"/>
    </source>
</evidence>
<dbReference type="PROSITE" id="PS50835">
    <property type="entry name" value="IG_LIKE"/>
    <property type="match status" value="1"/>
</dbReference>
<keyword evidence="3" id="KW-1185">Reference proteome</keyword>
<gene>
    <name evidence="2" type="ORF">KUTeg_005575</name>
</gene>
<sequence length="177" mass="19912">MVCTVPDSVPGVIWRRDGIVLATVLTDSCHIIKKTTESRFSFKCSGPNYMRLELNPITEDDNNKNWECHSISGEQYGNSSFIPYIKAAVEYATLHKNILNSDHTVSLTCVTGPSRPASDIWWHTADKVLSLSGVSQKDSTLEVKPNLFVVSSSIYLPVSNAPIWRRRKYLNGYFINK</sequence>
<organism evidence="2 3">
    <name type="scientific">Tegillarca granosa</name>
    <name type="common">Malaysian cockle</name>
    <name type="synonym">Anadara granosa</name>
    <dbReference type="NCBI Taxonomy" id="220873"/>
    <lineage>
        <taxon>Eukaryota</taxon>
        <taxon>Metazoa</taxon>
        <taxon>Spiralia</taxon>
        <taxon>Lophotrochozoa</taxon>
        <taxon>Mollusca</taxon>
        <taxon>Bivalvia</taxon>
        <taxon>Autobranchia</taxon>
        <taxon>Pteriomorphia</taxon>
        <taxon>Arcoida</taxon>
        <taxon>Arcoidea</taxon>
        <taxon>Arcidae</taxon>
        <taxon>Tegillarca</taxon>
    </lineage>
</organism>
<dbReference type="InterPro" id="IPR007110">
    <property type="entry name" value="Ig-like_dom"/>
</dbReference>
<feature type="domain" description="Ig-like" evidence="1">
    <location>
        <begin position="1"/>
        <end position="68"/>
    </location>
</feature>
<protein>
    <recommendedName>
        <fullName evidence="1">Ig-like domain-containing protein</fullName>
    </recommendedName>
</protein>
<accession>A0ABQ9FLQ9</accession>